<keyword evidence="2" id="KW-1185">Reference proteome</keyword>
<evidence type="ECO:0000313" key="1">
    <source>
        <dbReference type="EMBL" id="MBD2280065.1"/>
    </source>
</evidence>
<accession>A0ABR8C017</accession>
<gene>
    <name evidence="1" type="ORF">H6F99_17780</name>
</gene>
<proteinExistence type="predicted"/>
<evidence type="ECO:0008006" key="3">
    <source>
        <dbReference type="Google" id="ProtNLM"/>
    </source>
</evidence>
<sequence>MTNANQTFLSSIVATRLTMNYCNGLTDIARQKNTTVAALIRQVLMEWIDKNEEIPAIDYWHFDS</sequence>
<comment type="caution">
    <text evidence="1">The sequence shown here is derived from an EMBL/GenBank/DDBJ whole genome shotgun (WGS) entry which is preliminary data.</text>
</comment>
<dbReference type="RefSeq" id="WP_190383756.1">
    <property type="nucleotide sequence ID" value="NZ_JACJQT010000050.1"/>
</dbReference>
<name>A0ABR8C017_APHFL</name>
<dbReference type="Proteomes" id="UP000606721">
    <property type="component" value="Unassembled WGS sequence"/>
</dbReference>
<organism evidence="1 2">
    <name type="scientific">Aphanizomenon flos-aquae FACHB-1040</name>
    <dbReference type="NCBI Taxonomy" id="2692887"/>
    <lineage>
        <taxon>Bacteria</taxon>
        <taxon>Bacillati</taxon>
        <taxon>Cyanobacteriota</taxon>
        <taxon>Cyanophyceae</taxon>
        <taxon>Nostocales</taxon>
        <taxon>Aphanizomenonaceae</taxon>
        <taxon>Aphanizomenon</taxon>
    </lineage>
</organism>
<evidence type="ECO:0000313" key="2">
    <source>
        <dbReference type="Proteomes" id="UP000606721"/>
    </source>
</evidence>
<dbReference type="EMBL" id="JACJQT010000050">
    <property type="protein sequence ID" value="MBD2280065.1"/>
    <property type="molecule type" value="Genomic_DNA"/>
</dbReference>
<protein>
    <recommendedName>
        <fullName evidence="3">Ribbon-helix-helix protein CopG domain-containing protein</fullName>
    </recommendedName>
</protein>
<reference evidence="1 2" key="1">
    <citation type="journal article" date="2020" name="ISME J.">
        <title>Comparative genomics reveals insights into cyanobacterial evolution and habitat adaptation.</title>
        <authorList>
            <person name="Chen M.Y."/>
            <person name="Teng W.K."/>
            <person name="Zhao L."/>
            <person name="Hu C.X."/>
            <person name="Zhou Y.K."/>
            <person name="Han B.P."/>
            <person name="Song L.R."/>
            <person name="Shu W.S."/>
        </authorList>
    </citation>
    <scope>NUCLEOTIDE SEQUENCE [LARGE SCALE GENOMIC DNA]</scope>
    <source>
        <strain evidence="1 2">FACHB-1040</strain>
    </source>
</reference>